<feature type="binding site" evidence="3">
    <location>
        <begin position="32"/>
        <end position="35"/>
    </location>
    <ligand>
        <name>substrate</name>
    </ligand>
</feature>
<dbReference type="SUPFAM" id="SSF75445">
    <property type="entry name" value="D-ribose-5-phosphate isomerase (RpiA), lid domain"/>
    <property type="match status" value="1"/>
</dbReference>
<comment type="catalytic activity">
    <reaction evidence="3">
        <text>aldehydo-D-ribose 5-phosphate = D-ribulose 5-phosphate</text>
        <dbReference type="Rhea" id="RHEA:14657"/>
        <dbReference type="ChEBI" id="CHEBI:58121"/>
        <dbReference type="ChEBI" id="CHEBI:58273"/>
        <dbReference type="EC" id="5.3.1.6"/>
    </reaction>
</comment>
<dbReference type="Gene3D" id="3.30.70.260">
    <property type="match status" value="1"/>
</dbReference>
<reference evidence="5 6" key="1">
    <citation type="submission" date="2019-11" db="EMBL/GenBank/DDBJ databases">
        <title>Genome sequences of 17 halophilic strains isolated from different environments.</title>
        <authorList>
            <person name="Furrow R.E."/>
        </authorList>
    </citation>
    <scope>NUCLEOTIDE SEQUENCE [LARGE SCALE GENOMIC DNA]</scope>
    <source>
        <strain evidence="5 6">22502_06_Cabo</strain>
    </source>
</reference>
<feature type="binding site" evidence="3">
    <location>
        <position position="150"/>
    </location>
    <ligand>
        <name>substrate</name>
    </ligand>
</feature>
<keyword evidence="2 3" id="KW-0413">Isomerase</keyword>
<dbReference type="GO" id="GO:0009052">
    <property type="term" value="P:pentose-phosphate shunt, non-oxidative branch"/>
    <property type="evidence" value="ECO:0007669"/>
    <property type="project" value="UniProtKB-UniRule"/>
</dbReference>
<comment type="caution">
    <text evidence="5">The sequence shown here is derived from an EMBL/GenBank/DDBJ whole genome shotgun (WGS) entry which is preliminary data.</text>
</comment>
<proteinExistence type="inferred from homology"/>
<dbReference type="Proteomes" id="UP000452321">
    <property type="component" value="Unassembled WGS sequence"/>
</dbReference>
<organism evidence="5 6">
    <name type="scientific">Halorubrum distributum</name>
    <dbReference type="NCBI Taxonomy" id="29283"/>
    <lineage>
        <taxon>Archaea</taxon>
        <taxon>Methanobacteriati</taxon>
        <taxon>Methanobacteriota</taxon>
        <taxon>Stenosarchaea group</taxon>
        <taxon>Halobacteria</taxon>
        <taxon>Halobacteriales</taxon>
        <taxon>Haloferacaceae</taxon>
        <taxon>Halorubrum</taxon>
        <taxon>Halorubrum distributum group</taxon>
    </lineage>
</organism>
<comment type="subunit">
    <text evidence="3">Homodimer.</text>
</comment>
<dbReference type="EMBL" id="WMFC01000007">
    <property type="protein sequence ID" value="MYL67515.1"/>
    <property type="molecule type" value="Genomic_DNA"/>
</dbReference>
<dbReference type="GO" id="GO:0004751">
    <property type="term" value="F:ribose-5-phosphate isomerase activity"/>
    <property type="evidence" value="ECO:0007669"/>
    <property type="project" value="UniProtKB-UniRule"/>
</dbReference>
<feature type="region of interest" description="Disordered" evidence="4">
    <location>
        <begin position="1"/>
        <end position="28"/>
    </location>
</feature>
<evidence type="ECO:0000256" key="2">
    <source>
        <dbReference type="ARBA" id="ARBA00023235"/>
    </source>
</evidence>
<dbReference type="CDD" id="cd01398">
    <property type="entry name" value="RPI_A"/>
    <property type="match status" value="1"/>
</dbReference>
<dbReference type="GO" id="GO:0005829">
    <property type="term" value="C:cytosol"/>
    <property type="evidence" value="ECO:0007669"/>
    <property type="project" value="TreeGrafter"/>
</dbReference>
<dbReference type="InterPro" id="IPR020672">
    <property type="entry name" value="Ribose5P_isomerase_typA_subgr"/>
</dbReference>
<dbReference type="NCBIfam" id="TIGR00021">
    <property type="entry name" value="rpiA"/>
    <property type="match status" value="1"/>
</dbReference>
<dbReference type="GO" id="GO:0006014">
    <property type="term" value="P:D-ribose metabolic process"/>
    <property type="evidence" value="ECO:0007669"/>
    <property type="project" value="TreeGrafter"/>
</dbReference>
<dbReference type="InterPro" id="IPR037171">
    <property type="entry name" value="NagB/RpiA_transferase-like"/>
</dbReference>
<accession>A0A6B1IWB9</accession>
<dbReference type="NCBIfam" id="NF001924">
    <property type="entry name" value="PRK00702.1"/>
    <property type="match status" value="1"/>
</dbReference>
<protein>
    <recommendedName>
        <fullName evidence="3">Ribose-5-phosphate isomerase A</fullName>
        <ecNumber evidence="3">5.3.1.6</ecNumber>
    </recommendedName>
    <alternativeName>
        <fullName evidence="3">Phosphoriboisomerase A</fullName>
        <shortName evidence="3">PRI</shortName>
    </alternativeName>
</protein>
<evidence type="ECO:0000313" key="5">
    <source>
        <dbReference type="EMBL" id="MYL67515.1"/>
    </source>
</evidence>
<dbReference type="Pfam" id="PF06026">
    <property type="entry name" value="Rib_5-P_isom_A"/>
    <property type="match status" value="2"/>
</dbReference>
<feature type="binding site" evidence="3">
    <location>
        <begin position="123"/>
        <end position="126"/>
    </location>
    <ligand>
        <name>substrate</name>
    </ligand>
</feature>
<dbReference type="PANTHER" id="PTHR11934">
    <property type="entry name" value="RIBOSE-5-PHOSPHATE ISOMERASE"/>
    <property type="match status" value="1"/>
</dbReference>
<feature type="binding site" evidence="3">
    <location>
        <begin position="92"/>
        <end position="95"/>
    </location>
    <ligand>
        <name>substrate</name>
    </ligand>
</feature>
<dbReference type="HAMAP" id="MF_00170">
    <property type="entry name" value="Rib_5P_isom_A"/>
    <property type="match status" value="1"/>
</dbReference>
<dbReference type="SUPFAM" id="SSF100950">
    <property type="entry name" value="NagB/RpiA/CoA transferase-like"/>
    <property type="match status" value="1"/>
</dbReference>
<evidence type="ECO:0000256" key="1">
    <source>
        <dbReference type="ARBA" id="ARBA00008088"/>
    </source>
</evidence>
<evidence type="ECO:0000313" key="6">
    <source>
        <dbReference type="Proteomes" id="UP000452321"/>
    </source>
</evidence>
<dbReference type="PANTHER" id="PTHR11934:SF0">
    <property type="entry name" value="RIBOSE-5-PHOSPHATE ISOMERASE"/>
    <property type="match status" value="1"/>
</dbReference>
<dbReference type="UniPathway" id="UPA00115">
    <property type="reaction ID" value="UER00412"/>
</dbReference>
<dbReference type="InterPro" id="IPR004788">
    <property type="entry name" value="Ribose5P_isomerase_type_A"/>
</dbReference>
<feature type="active site" description="Proton acceptor" evidence="3">
    <location>
        <position position="132"/>
    </location>
</feature>
<dbReference type="EC" id="5.3.1.6" evidence="3"/>
<comment type="function">
    <text evidence="3">Catalyzes the reversible conversion of ribose-5-phosphate to ribulose 5-phosphate.</text>
</comment>
<dbReference type="RefSeq" id="WP_159358365.1">
    <property type="nucleotide sequence ID" value="NZ_WMFC01000007.1"/>
</dbReference>
<dbReference type="FunFam" id="3.30.70.260:FF:000018">
    <property type="entry name" value="Ribose-5-phosphate isomerase A"/>
    <property type="match status" value="1"/>
</dbReference>
<gene>
    <name evidence="3 5" type="primary">rpiA</name>
    <name evidence="5" type="ORF">GLW30_07200</name>
</gene>
<comment type="similarity">
    <text evidence="1 3">Belongs to the ribose 5-phosphate isomerase family.</text>
</comment>
<dbReference type="Gene3D" id="3.40.50.1360">
    <property type="match status" value="1"/>
</dbReference>
<dbReference type="AlphaFoldDB" id="A0A6B1IWB9"/>
<comment type="pathway">
    <text evidence="3">Carbohydrate degradation; pentose phosphate pathway; D-ribose 5-phosphate from D-ribulose 5-phosphate (non-oxidative stage): step 1/1.</text>
</comment>
<evidence type="ECO:0000256" key="4">
    <source>
        <dbReference type="SAM" id="MobiDB-lite"/>
    </source>
</evidence>
<evidence type="ECO:0000256" key="3">
    <source>
        <dbReference type="HAMAP-Rule" id="MF_00170"/>
    </source>
</evidence>
<sequence>MKTSGGSDAMKRRAGESAAEAVTDGDVVGLGTGSTAAHAIRRLGDRVDAGLDIRGVPTSFASRELAAEEGILCLDLPDAVGPDGPGIDVAIDGADQVATGAGAAGAGGEVDCDDPAPGGALIKGGGAAHAREKLVDAAADRFLVVADPSKESPRLDRPVPVEVLPSGRTAVAAAVREADGEPTLRRAERKDGPVVTDNGNLVLDCEFGEVADPAALSATLSSIPGAVEHGLFVGLADEIHVGTESGVRVDEV</sequence>
<name>A0A6B1IWB9_9EURY</name>